<feature type="region of interest" description="Disordered" evidence="1">
    <location>
        <begin position="1"/>
        <end position="23"/>
    </location>
</feature>
<sequence length="261" mass="28887">MRNHSEHPRPPAAWAGATKCRNQRRRATTVLQESRTRRPTTAVALAGHPAATRARVVSRLGAGAPRTSTTGRVRRPTRDAAAAAHRVAPRRTLLRVNSERPDTTASERKTLVDLLADNRAEILRLLDGVTEEEARRSLVPSLTTLLGLVKHAAFAEQVWFHVTLTGRTRAEVGVPNDIDDSFRLAPDDTIASVSESFRQVCAESDRLAFDHDLEDTGTHHRLGPVNLRWMYVHMIEELARHAGHGDILREQIIAARDAKAG</sequence>
<comment type="caution">
    <text evidence="2">The sequence shown here is derived from an EMBL/GenBank/DDBJ whole genome shotgun (WGS) entry which is preliminary data.</text>
</comment>
<name>A0A5B1M9D7_9ACTN</name>
<dbReference type="EMBL" id="VUJW01000001">
    <property type="protein sequence ID" value="KAA1429158.1"/>
    <property type="molecule type" value="Genomic_DNA"/>
</dbReference>
<feature type="region of interest" description="Disordered" evidence="1">
    <location>
        <begin position="63"/>
        <end position="87"/>
    </location>
</feature>
<dbReference type="InterPro" id="IPR007061">
    <property type="entry name" value="MST-like"/>
</dbReference>
<evidence type="ECO:0000256" key="1">
    <source>
        <dbReference type="SAM" id="MobiDB-lite"/>
    </source>
</evidence>
<dbReference type="AlphaFoldDB" id="A0A5B1M9D7"/>
<evidence type="ECO:0000313" key="2">
    <source>
        <dbReference type="EMBL" id="KAA1429158.1"/>
    </source>
</evidence>
<reference evidence="2 3" key="2">
    <citation type="submission" date="2019-09" db="EMBL/GenBank/DDBJ databases">
        <authorList>
            <person name="Jin C."/>
        </authorList>
    </citation>
    <scope>NUCLEOTIDE SEQUENCE [LARGE SCALE GENOMIC DNA]</scope>
    <source>
        <strain evidence="2 3">BN140041</strain>
    </source>
</reference>
<protein>
    <submittedName>
        <fullName evidence="2">DinB family protein</fullName>
    </submittedName>
</protein>
<evidence type="ECO:0000313" key="3">
    <source>
        <dbReference type="Proteomes" id="UP000324351"/>
    </source>
</evidence>
<reference evidence="2 3" key="1">
    <citation type="submission" date="2019-09" db="EMBL/GenBank/DDBJ databases">
        <title>Nocardioides panacisoli sp. nov., isolated from the soil of a ginseng field.</title>
        <authorList>
            <person name="Cho C."/>
        </authorList>
    </citation>
    <scope>NUCLEOTIDE SEQUENCE [LARGE SCALE GENOMIC DNA]</scope>
    <source>
        <strain evidence="2 3">BN140041</strain>
    </source>
</reference>
<gene>
    <name evidence="2" type="ORF">F0U47_02895</name>
</gene>
<keyword evidence="3" id="KW-1185">Reference proteome</keyword>
<dbReference type="InterPro" id="IPR034660">
    <property type="entry name" value="DinB/YfiT-like"/>
</dbReference>
<accession>A0A5B1M9D7</accession>
<dbReference type="Gene3D" id="1.20.120.450">
    <property type="entry name" value="dinb family like domain"/>
    <property type="match status" value="1"/>
</dbReference>
<dbReference type="Proteomes" id="UP000324351">
    <property type="component" value="Unassembled WGS sequence"/>
</dbReference>
<proteinExistence type="predicted"/>
<dbReference type="Pfam" id="PF04978">
    <property type="entry name" value="MST"/>
    <property type="match status" value="1"/>
</dbReference>
<dbReference type="SUPFAM" id="SSF109854">
    <property type="entry name" value="DinB/YfiT-like putative metalloenzymes"/>
    <property type="match status" value="1"/>
</dbReference>
<organism evidence="2 3">
    <name type="scientific">Nocardioides antri</name>
    <dbReference type="NCBI Taxonomy" id="2607659"/>
    <lineage>
        <taxon>Bacteria</taxon>
        <taxon>Bacillati</taxon>
        <taxon>Actinomycetota</taxon>
        <taxon>Actinomycetes</taxon>
        <taxon>Propionibacteriales</taxon>
        <taxon>Nocardioidaceae</taxon>
        <taxon>Nocardioides</taxon>
    </lineage>
</organism>